<evidence type="ECO:0000259" key="1">
    <source>
        <dbReference type="SMART" id="SM01126"/>
    </source>
</evidence>
<evidence type="ECO:0000313" key="2">
    <source>
        <dbReference type="EMBL" id="OGG57076.1"/>
    </source>
</evidence>
<proteinExistence type="predicted"/>
<reference evidence="2 3" key="1">
    <citation type="journal article" date="2016" name="Nat. Commun.">
        <title>Thousands of microbial genomes shed light on interconnected biogeochemical processes in an aquifer system.</title>
        <authorList>
            <person name="Anantharaman K."/>
            <person name="Brown C.T."/>
            <person name="Hug L.A."/>
            <person name="Sharon I."/>
            <person name="Castelle C.J."/>
            <person name="Probst A.J."/>
            <person name="Thomas B.C."/>
            <person name="Singh A."/>
            <person name="Wilkins M.J."/>
            <person name="Karaoz U."/>
            <person name="Brodie E.L."/>
            <person name="Williams K.H."/>
            <person name="Hubbard S.S."/>
            <person name="Banfield J.F."/>
        </authorList>
    </citation>
    <scope>NUCLEOTIDE SEQUENCE [LARGE SCALE GENOMIC DNA]</scope>
    <source>
        <strain evidence="3">RIFCSPLOWO2_12_FULL_64_10</strain>
    </source>
</reference>
<dbReference type="Proteomes" id="UP000178606">
    <property type="component" value="Unassembled WGS sequence"/>
</dbReference>
<sequence length="218" mass="24850">MQRSRLTARQGERLLEHFVAGTPARSAAGLVGVNRNTARFFYHRLREIIARRLAQANPVECGLDTDEAFLRGAPGREQTRGTACKVPVFGLYKSDGKIHTVMMLDVLRATPSQPPKSKVRPDAIVYTDTPVIPAVLDASGFRHERMSDRMPRAQNQTHINSIENFWSQAKRHLRRYGGIPRRHFHLFLKECEWRFNYGSPKQLLKSLKSWIKACSGRA</sequence>
<dbReference type="InterPro" id="IPR024445">
    <property type="entry name" value="Tnp_ISXO2-like"/>
</dbReference>
<name>A0A1F6D6N6_HANXR</name>
<gene>
    <name evidence="2" type="ORF">A3F84_04575</name>
</gene>
<feature type="domain" description="ISXO2-like transposase" evidence="1">
    <location>
        <begin position="58"/>
        <end position="196"/>
    </location>
</feature>
<organism evidence="2 3">
    <name type="scientific">Handelsmanbacteria sp. (strain RIFCSPLOWO2_12_FULL_64_10)</name>
    <dbReference type="NCBI Taxonomy" id="1817868"/>
    <lineage>
        <taxon>Bacteria</taxon>
        <taxon>Candidatus Handelsmaniibacteriota</taxon>
    </lineage>
</organism>
<protein>
    <recommendedName>
        <fullName evidence="1">ISXO2-like transposase domain-containing protein</fullName>
    </recommendedName>
</protein>
<comment type="caution">
    <text evidence="2">The sequence shown here is derived from an EMBL/GenBank/DDBJ whole genome shotgun (WGS) entry which is preliminary data.</text>
</comment>
<dbReference type="NCBIfam" id="NF033547">
    <property type="entry name" value="transpos_IS1595"/>
    <property type="match status" value="1"/>
</dbReference>
<evidence type="ECO:0000313" key="3">
    <source>
        <dbReference type="Proteomes" id="UP000178606"/>
    </source>
</evidence>
<accession>A0A1F6D6N6</accession>
<dbReference type="Pfam" id="PF12762">
    <property type="entry name" value="DDE_Tnp_IS1595"/>
    <property type="match status" value="1"/>
</dbReference>
<dbReference type="SMART" id="SM01126">
    <property type="entry name" value="DDE_Tnp_IS1595"/>
    <property type="match status" value="1"/>
</dbReference>
<dbReference type="AlphaFoldDB" id="A0A1F6D6N6"/>
<dbReference type="EMBL" id="MFKF01000016">
    <property type="protein sequence ID" value="OGG57076.1"/>
    <property type="molecule type" value="Genomic_DNA"/>
</dbReference>